<name>A0A4V5PTJ0_9SPHN</name>
<proteinExistence type="predicted"/>
<organism evidence="1 2">
    <name type="scientific">Sphingomonas baiyangensis</name>
    <dbReference type="NCBI Taxonomy" id="2572576"/>
    <lineage>
        <taxon>Bacteria</taxon>
        <taxon>Pseudomonadati</taxon>
        <taxon>Pseudomonadota</taxon>
        <taxon>Alphaproteobacteria</taxon>
        <taxon>Sphingomonadales</taxon>
        <taxon>Sphingomonadaceae</taxon>
        <taxon>Sphingomonas</taxon>
    </lineage>
</organism>
<dbReference type="OrthoDB" id="7366511at2"/>
<reference evidence="1 2" key="1">
    <citation type="submission" date="2019-04" db="EMBL/GenBank/DDBJ databases">
        <authorList>
            <person name="Yang Y."/>
            <person name="Wei D."/>
        </authorList>
    </citation>
    <scope>NUCLEOTIDE SEQUENCE [LARGE SCALE GENOMIC DNA]</scope>
    <source>
        <strain evidence="1 2">L-1-4w-11</strain>
    </source>
</reference>
<sequence>MSIIYNEWLPIADAPKDGTIIDLWTPDAEHPSGGRRATNFCWCGSFWTHPVMFDGAYGFPYLNADEPTHYMIVAKPENNGFAYAEFKDGVYKMYHAKRTPAHPDKWTRPVAPANLYAEPPEKAVVFPLEGGDDV</sequence>
<comment type="caution">
    <text evidence="1">The sequence shown here is derived from an EMBL/GenBank/DDBJ whole genome shotgun (WGS) entry which is preliminary data.</text>
</comment>
<dbReference type="RefSeq" id="WP_136942181.1">
    <property type="nucleotide sequence ID" value="NZ_SWKR01000002.1"/>
</dbReference>
<protein>
    <submittedName>
        <fullName evidence="1">Uncharacterized protein</fullName>
    </submittedName>
</protein>
<keyword evidence="2" id="KW-1185">Reference proteome</keyword>
<evidence type="ECO:0000313" key="1">
    <source>
        <dbReference type="EMBL" id="TKD50238.1"/>
    </source>
</evidence>
<gene>
    <name evidence="1" type="ORF">FBR43_05305</name>
</gene>
<evidence type="ECO:0000313" key="2">
    <source>
        <dbReference type="Proteomes" id="UP000309138"/>
    </source>
</evidence>
<dbReference type="AlphaFoldDB" id="A0A4V5PTJ0"/>
<dbReference type="EMBL" id="SWKR01000002">
    <property type="protein sequence ID" value="TKD50238.1"/>
    <property type="molecule type" value="Genomic_DNA"/>
</dbReference>
<accession>A0A4V5PTJ0</accession>
<dbReference type="Proteomes" id="UP000309138">
    <property type="component" value="Unassembled WGS sequence"/>
</dbReference>